<dbReference type="InterPro" id="IPR001394">
    <property type="entry name" value="Peptidase_C19_UCH"/>
</dbReference>
<proteinExistence type="inferred from homology"/>
<dbReference type="GO" id="GO:0004843">
    <property type="term" value="F:cysteine-type deubiquitinase activity"/>
    <property type="evidence" value="ECO:0007669"/>
    <property type="project" value="UniProtKB-EC"/>
</dbReference>
<dbReference type="AlphaFoldDB" id="A0A2S2PA99"/>
<dbReference type="GO" id="GO:0005829">
    <property type="term" value="C:cytosol"/>
    <property type="evidence" value="ECO:0007669"/>
    <property type="project" value="TreeGrafter"/>
</dbReference>
<dbReference type="SUPFAM" id="SSF54236">
    <property type="entry name" value="Ubiquitin-like"/>
    <property type="match status" value="1"/>
</dbReference>
<evidence type="ECO:0000256" key="8">
    <source>
        <dbReference type="ARBA" id="ARBA00022807"/>
    </source>
</evidence>
<gene>
    <name evidence="11" type="primary">USP48_0</name>
    <name evidence="11" type="ORF">g.178258</name>
</gene>
<dbReference type="InterPro" id="IPR029071">
    <property type="entry name" value="Ubiquitin-like_domsf"/>
</dbReference>
<evidence type="ECO:0000256" key="3">
    <source>
        <dbReference type="ARBA" id="ARBA00009085"/>
    </source>
</evidence>
<comment type="similarity">
    <text evidence="3">Belongs to the peptidase C19 family.</text>
</comment>
<dbReference type="PROSITE" id="PS00973">
    <property type="entry name" value="USP_2"/>
    <property type="match status" value="1"/>
</dbReference>
<dbReference type="PANTHER" id="PTHR24006">
    <property type="entry name" value="UBIQUITIN CARBOXYL-TERMINAL HYDROLASE"/>
    <property type="match status" value="1"/>
</dbReference>
<protein>
    <recommendedName>
        <fullName evidence="4">ubiquitinyl hydrolase 1</fullName>
        <ecNumber evidence="4">3.4.19.12</ecNumber>
    </recommendedName>
</protein>
<evidence type="ECO:0000259" key="10">
    <source>
        <dbReference type="PROSITE" id="PS50235"/>
    </source>
</evidence>
<feature type="domain" description="USP" evidence="10">
    <location>
        <begin position="87"/>
        <end position="425"/>
    </location>
</feature>
<reference evidence="11" key="1">
    <citation type="submission" date="2018-04" db="EMBL/GenBank/DDBJ databases">
        <title>Transcriptome of Schizaphis graminum biotype I.</title>
        <authorList>
            <person name="Scully E.D."/>
            <person name="Geib S.M."/>
            <person name="Palmer N.A."/>
            <person name="Koch K."/>
            <person name="Bradshaw J."/>
            <person name="Heng-Moss T."/>
            <person name="Sarath G."/>
        </authorList>
    </citation>
    <scope>NUCLEOTIDE SEQUENCE</scope>
</reference>
<dbReference type="PANTHER" id="PTHR24006:SF722">
    <property type="entry name" value="UBIQUITIN CARBOXYL-TERMINAL HYDROLASE 48"/>
    <property type="match status" value="1"/>
</dbReference>
<dbReference type="InterPro" id="IPR035927">
    <property type="entry name" value="DUSP-like_sf"/>
</dbReference>
<dbReference type="GO" id="GO:0006508">
    <property type="term" value="P:proteolysis"/>
    <property type="evidence" value="ECO:0007669"/>
    <property type="project" value="UniProtKB-KW"/>
</dbReference>
<comment type="subcellular location">
    <subcellularLocation>
        <location evidence="2">Nucleus</location>
    </subcellularLocation>
</comment>
<dbReference type="InterPro" id="IPR038765">
    <property type="entry name" value="Papain-like_cys_pep_sf"/>
</dbReference>
<accession>A0A2S2PA99</accession>
<dbReference type="GO" id="GO:0005634">
    <property type="term" value="C:nucleus"/>
    <property type="evidence" value="ECO:0007669"/>
    <property type="project" value="UniProtKB-SubCell"/>
</dbReference>
<dbReference type="InterPro" id="IPR050164">
    <property type="entry name" value="Peptidase_C19"/>
</dbReference>
<dbReference type="InterPro" id="IPR018200">
    <property type="entry name" value="USP_CS"/>
</dbReference>
<evidence type="ECO:0000256" key="6">
    <source>
        <dbReference type="ARBA" id="ARBA00022786"/>
    </source>
</evidence>
<evidence type="ECO:0000256" key="9">
    <source>
        <dbReference type="ARBA" id="ARBA00023242"/>
    </source>
</evidence>
<dbReference type="SUPFAM" id="SSF143791">
    <property type="entry name" value="DUSP-like"/>
    <property type="match status" value="1"/>
</dbReference>
<dbReference type="SUPFAM" id="SSF54001">
    <property type="entry name" value="Cysteine proteinases"/>
    <property type="match status" value="1"/>
</dbReference>
<dbReference type="GO" id="GO:0016579">
    <property type="term" value="P:protein deubiquitination"/>
    <property type="evidence" value="ECO:0007669"/>
    <property type="project" value="InterPro"/>
</dbReference>
<evidence type="ECO:0000313" key="11">
    <source>
        <dbReference type="EMBL" id="MBY25856.1"/>
    </source>
</evidence>
<keyword evidence="7 11" id="KW-0378">Hydrolase</keyword>
<keyword evidence="5" id="KW-0645">Protease</keyword>
<dbReference type="EC" id="3.4.19.12" evidence="4"/>
<evidence type="ECO:0000256" key="7">
    <source>
        <dbReference type="ARBA" id="ARBA00022801"/>
    </source>
</evidence>
<evidence type="ECO:0000256" key="5">
    <source>
        <dbReference type="ARBA" id="ARBA00022670"/>
    </source>
</evidence>
<keyword evidence="8" id="KW-0788">Thiol protease</keyword>
<sequence>MRSNKKNLEKKKQWLWAEDTHPDNINDSHVSKAFFLGLRKCEPLSNHRACSSNPFCLSELGEKRWLQNKVSPVEDPELKHRETNAFCGLKNLGATCYINSLLQLWFHNINIRNAILKWNPMEDETEIHNQTLFIENGYEPVTCVGQLQLLFALMQFGKQKTINPEAFVKSLKIDTSIEQDAEEFSNLLLTTLEKKFEKQTNPSVREMVKNNFRGEYQSVITCMTCKTESKSCSTFRDLSLNIEGHQTLNDSLRDYLKKEILAGDDQYYCNQCKGKQNAVRQMCLTALPSVLNTLLQRFIYNRKSMQKAKLKTSIRFPQTLDMSQYLNLPKNLNATSRKNYKYNLYAILIHKGSSANCGHYVAQIKDDTTQQWYQFNDEQVDKLTIKGLNLCTNDELKKFKSMKNIKNPNKEFQSNDAYMLVYIKDLKARKTKTKSIPCKLSPRLTQLVNTCNHNFENKILDCNRGKIFVEQMLNLIKEIKNSYIDENFDIISLKWLKYLLKVNPNEIVNKIDNNTILCKHNLLDPDKVHEAKYIGSDLADKLYGMFQGGPRLKLMSSLCKVCVRNKCALLYTRTLTIKQNESITTILQNWSQTNHTNSEDSETSYWVSNETIKCWQRKYFESFQAFLNTSDVLPNTTLPINYETLSEPRSSLCKEIIVNEDIEQKNDNMTINAGNVIKLECNNNTSGESNTEVEYKDNILPDEESFNEILNYNCYCYLQNINNIEYMPWKFNDDIICRHGNMSIGEHSKILVPKKVMDLFLIYFPKASLFDKTTIPCRICRKVHIRITLCKYTHLSLAKLENCFLNDLLWNNNRNIFSKEASPYACISAEFLETFRTFVRTPLEVPIPKFIRNKVLLCNDHKKLIYHPMMSLIPTQYEYNKLVLITKKEWKWLINCYAVDYEIFVYFDAQRKFTISKPEICETCRQKKLLEDKMNKLKYSNIEIFIEIDDIDDQNSNCLKKFKRDTTVSVNSTYGSNIASTSMNNNNEETQNEFRRSKRKQIPKVESVMVSFNDTVFDLKLKIMKVFNVHPIDQCLKTAEGVELQNNEATMRDFNILSQSVILAKFNEEKIHKSEVATVQETGFKGTELMH</sequence>
<keyword evidence="6" id="KW-0833">Ubl conjugation pathway</keyword>
<dbReference type="InterPro" id="IPR033841">
    <property type="entry name" value="Pep_USP48"/>
</dbReference>
<evidence type="ECO:0000256" key="2">
    <source>
        <dbReference type="ARBA" id="ARBA00004123"/>
    </source>
</evidence>
<dbReference type="EMBL" id="GGMR01013237">
    <property type="protein sequence ID" value="MBY25856.1"/>
    <property type="molecule type" value="Transcribed_RNA"/>
</dbReference>
<keyword evidence="9" id="KW-0539">Nucleus</keyword>
<dbReference type="CDD" id="cd02668">
    <property type="entry name" value="Peptidase_C19L"/>
    <property type="match status" value="1"/>
</dbReference>
<evidence type="ECO:0000256" key="1">
    <source>
        <dbReference type="ARBA" id="ARBA00000707"/>
    </source>
</evidence>
<dbReference type="InterPro" id="IPR028889">
    <property type="entry name" value="USP"/>
</dbReference>
<dbReference type="PROSITE" id="PS00972">
    <property type="entry name" value="USP_1"/>
    <property type="match status" value="1"/>
</dbReference>
<dbReference type="PROSITE" id="PS50235">
    <property type="entry name" value="USP_3"/>
    <property type="match status" value="1"/>
</dbReference>
<organism evidence="11">
    <name type="scientific">Schizaphis graminum</name>
    <name type="common">Green bug aphid</name>
    <dbReference type="NCBI Taxonomy" id="13262"/>
    <lineage>
        <taxon>Eukaryota</taxon>
        <taxon>Metazoa</taxon>
        <taxon>Ecdysozoa</taxon>
        <taxon>Arthropoda</taxon>
        <taxon>Hexapoda</taxon>
        <taxon>Insecta</taxon>
        <taxon>Pterygota</taxon>
        <taxon>Neoptera</taxon>
        <taxon>Paraneoptera</taxon>
        <taxon>Hemiptera</taxon>
        <taxon>Sternorrhyncha</taxon>
        <taxon>Aphidomorpha</taxon>
        <taxon>Aphidoidea</taxon>
        <taxon>Aphididae</taxon>
        <taxon>Aphidini</taxon>
        <taxon>Schizaphis</taxon>
    </lineage>
</organism>
<dbReference type="Gene3D" id="3.90.70.10">
    <property type="entry name" value="Cysteine proteinases"/>
    <property type="match status" value="1"/>
</dbReference>
<comment type="catalytic activity">
    <reaction evidence="1">
        <text>Thiol-dependent hydrolysis of ester, thioester, amide, peptide and isopeptide bonds formed by the C-terminal Gly of ubiquitin (a 76-residue protein attached to proteins as an intracellular targeting signal).</text>
        <dbReference type="EC" id="3.4.19.12"/>
    </reaction>
</comment>
<dbReference type="Pfam" id="PF00443">
    <property type="entry name" value="UCH"/>
    <property type="match status" value="1"/>
</dbReference>
<evidence type="ECO:0000256" key="4">
    <source>
        <dbReference type="ARBA" id="ARBA00012759"/>
    </source>
</evidence>
<name>A0A2S2PA99_SCHGA</name>